<keyword evidence="2" id="KW-1185">Reference proteome</keyword>
<dbReference type="Pfam" id="PF03843">
    <property type="entry name" value="Slp"/>
    <property type="match status" value="1"/>
</dbReference>
<accession>A0A1I5CSC6</accession>
<evidence type="ECO:0000313" key="2">
    <source>
        <dbReference type="Proteomes" id="UP000183107"/>
    </source>
</evidence>
<dbReference type="PIRSF" id="PIRSF004982">
    <property type="entry name" value="SlP"/>
    <property type="match status" value="1"/>
</dbReference>
<dbReference type="GO" id="GO:0019867">
    <property type="term" value="C:outer membrane"/>
    <property type="evidence" value="ECO:0007669"/>
    <property type="project" value="InterPro"/>
</dbReference>
<gene>
    <name evidence="1" type="ORF">SAMN05216386_2122</name>
</gene>
<dbReference type="EMBL" id="FOVJ01000004">
    <property type="protein sequence ID" value="SFN89895.1"/>
    <property type="molecule type" value="Genomic_DNA"/>
</dbReference>
<name>A0A1I5CSC6_9PROT</name>
<protein>
    <submittedName>
        <fullName evidence="1">Outer membrane lipoprotein</fullName>
    </submittedName>
</protein>
<evidence type="ECO:0000313" key="1">
    <source>
        <dbReference type="EMBL" id="SFN89895.1"/>
    </source>
</evidence>
<sequence>MLVARVRWESFGEVPDKRGDSAMFHNGRGKDMRPYLLLACISLGACAGLPPAVKNVPVADITYSEVSQNPNSYKDTSVRWGGVIIDVENEENFTLVQVLSYPLNFTGRPQLTKPSEGRFVIKSSTFLDPAVYAKDREITVAGKIEGDIERMIGKKTVRLALLSSKAIYLWPVYQPDPYGYGYRGYGGYGFSPYFGYGYYGSPFYWGGYYRPYW</sequence>
<dbReference type="Proteomes" id="UP000183107">
    <property type="component" value="Unassembled WGS sequence"/>
</dbReference>
<dbReference type="STRING" id="1266925.GCA_000619905_02289"/>
<proteinExistence type="predicted"/>
<keyword evidence="1" id="KW-0449">Lipoprotein</keyword>
<dbReference type="PANTHER" id="PTHR37530">
    <property type="entry name" value="OUTER MEMBRANE PROTEIN SLP"/>
    <property type="match status" value="1"/>
</dbReference>
<reference evidence="2" key="1">
    <citation type="submission" date="2016-10" db="EMBL/GenBank/DDBJ databases">
        <authorList>
            <person name="Varghese N."/>
        </authorList>
    </citation>
    <scope>NUCLEOTIDE SEQUENCE [LARGE SCALE GENOMIC DNA]</scope>
    <source>
        <strain evidence="2">Nsp8</strain>
    </source>
</reference>
<dbReference type="AlphaFoldDB" id="A0A1I5CSC6"/>
<dbReference type="PANTHER" id="PTHR37530:SF1">
    <property type="entry name" value="OUTER MEMBRANE PROTEIN SLP"/>
    <property type="match status" value="1"/>
</dbReference>
<dbReference type="InterPro" id="IPR004658">
    <property type="entry name" value="OMP_Slp"/>
</dbReference>
<organism evidence="1 2">
    <name type="scientific">Nitrosospira briensis</name>
    <dbReference type="NCBI Taxonomy" id="35799"/>
    <lineage>
        <taxon>Bacteria</taxon>
        <taxon>Pseudomonadati</taxon>
        <taxon>Pseudomonadota</taxon>
        <taxon>Betaproteobacteria</taxon>
        <taxon>Nitrosomonadales</taxon>
        <taxon>Nitrosomonadaceae</taxon>
        <taxon>Nitrosospira</taxon>
    </lineage>
</organism>